<dbReference type="Pfam" id="PF03454">
    <property type="entry name" value="MoeA_C"/>
    <property type="match status" value="1"/>
</dbReference>
<sequence>MTTVAEHQAAVRALAEAALRGAAEDVPLGAALGRILAADVTSAIDLPPFDNSQMDGYAVRAGDFNRLSPDAGTGPLRVTGHIAAGDPITAFAGGAAAIMTGAPLPPGADAVVPVEAVGGPGTFAAVGESIELHEPVAPGAFVRARGSDLAAGDTVLSAGTLLGPAQLGALAASGLTTVAVRRRPRVLIVSTGAELTAPGEPLAPGAIYDANAIALAAAVTQAGGTALATGVYSDEPEHLRVALDAAGPVELVVTSGGVSAGAHEVVRETLGPLGVRFGSVALQPGGPQGLGTIDISGFPTPVLCFPGNPVSALVSFELFLRPLLRGSRPTTHLPLAASVESPIGKHQVRRGRITTDHTVELVGGPSSHLLAAYARSDALVHLPEGVAHVAAGEPVEVWRIDE</sequence>
<evidence type="ECO:0000256" key="3">
    <source>
        <dbReference type="ARBA" id="ARBA00010763"/>
    </source>
</evidence>
<dbReference type="EMBL" id="BAABBV010000001">
    <property type="protein sequence ID" value="GAA4159635.1"/>
    <property type="molecule type" value="Genomic_DNA"/>
</dbReference>
<keyword evidence="5 7" id="KW-0501">Molybdenum cofactor biosynthesis</keyword>
<dbReference type="SUPFAM" id="SSF63882">
    <property type="entry name" value="MoeA N-terminal region -like"/>
    <property type="match status" value="1"/>
</dbReference>
<evidence type="ECO:0000259" key="8">
    <source>
        <dbReference type="SMART" id="SM00852"/>
    </source>
</evidence>
<comment type="cofactor">
    <cofactor evidence="7">
        <name>Mg(2+)</name>
        <dbReference type="ChEBI" id="CHEBI:18420"/>
    </cofactor>
</comment>
<dbReference type="SUPFAM" id="SSF53218">
    <property type="entry name" value="Molybdenum cofactor biosynthesis proteins"/>
    <property type="match status" value="1"/>
</dbReference>
<keyword evidence="7" id="KW-0479">Metal-binding</keyword>
<dbReference type="NCBIfam" id="NF045515">
    <property type="entry name" value="Glp_gephyrin"/>
    <property type="match status" value="1"/>
</dbReference>
<feature type="domain" description="MoaB/Mog" evidence="8">
    <location>
        <begin position="187"/>
        <end position="326"/>
    </location>
</feature>
<evidence type="ECO:0000313" key="9">
    <source>
        <dbReference type="EMBL" id="GAA4159635.1"/>
    </source>
</evidence>
<comment type="pathway">
    <text evidence="2 7">Cofactor biosynthesis; molybdopterin biosynthesis.</text>
</comment>
<comment type="catalytic activity">
    <reaction evidence="6">
        <text>adenylyl-molybdopterin + molybdate = Mo-molybdopterin + AMP + H(+)</text>
        <dbReference type="Rhea" id="RHEA:35047"/>
        <dbReference type="ChEBI" id="CHEBI:15378"/>
        <dbReference type="ChEBI" id="CHEBI:36264"/>
        <dbReference type="ChEBI" id="CHEBI:62727"/>
        <dbReference type="ChEBI" id="CHEBI:71302"/>
        <dbReference type="ChEBI" id="CHEBI:456215"/>
        <dbReference type="EC" id="2.10.1.1"/>
    </reaction>
</comment>
<dbReference type="Gene3D" id="2.170.190.11">
    <property type="entry name" value="Molybdopterin biosynthesis moea protein, domain 3"/>
    <property type="match status" value="1"/>
</dbReference>
<dbReference type="InterPro" id="IPR036688">
    <property type="entry name" value="MoeA_C_domain_IV_sf"/>
</dbReference>
<evidence type="ECO:0000256" key="4">
    <source>
        <dbReference type="ARBA" id="ARBA00022505"/>
    </source>
</evidence>
<keyword evidence="4 7" id="KW-0500">Molybdenum</keyword>
<gene>
    <name evidence="9" type="ORF">GCM10022286_14370</name>
</gene>
<comment type="caution">
    <text evidence="9">The sequence shown here is derived from an EMBL/GenBank/DDBJ whole genome shotgun (WGS) entry which is preliminary data.</text>
</comment>
<dbReference type="InterPro" id="IPR036135">
    <property type="entry name" value="MoeA_linker/N_sf"/>
</dbReference>
<evidence type="ECO:0000313" key="10">
    <source>
        <dbReference type="Proteomes" id="UP001415169"/>
    </source>
</evidence>
<dbReference type="CDD" id="cd00887">
    <property type="entry name" value="MoeA"/>
    <property type="match status" value="1"/>
</dbReference>
<protein>
    <recommendedName>
        <fullName evidence="7">Molybdopterin molybdenumtransferase</fullName>
        <ecNumber evidence="7">2.10.1.1</ecNumber>
    </recommendedName>
</protein>
<dbReference type="InterPro" id="IPR038987">
    <property type="entry name" value="MoeA-like"/>
</dbReference>
<name>A0ABP7ZJ28_9MICO</name>
<evidence type="ECO:0000256" key="1">
    <source>
        <dbReference type="ARBA" id="ARBA00002901"/>
    </source>
</evidence>
<dbReference type="RefSeq" id="WP_344791071.1">
    <property type="nucleotide sequence ID" value="NZ_BAABBV010000001.1"/>
</dbReference>
<evidence type="ECO:0000256" key="6">
    <source>
        <dbReference type="ARBA" id="ARBA00047317"/>
    </source>
</evidence>
<dbReference type="Pfam" id="PF03453">
    <property type="entry name" value="MoeA_N"/>
    <property type="match status" value="1"/>
</dbReference>
<dbReference type="EC" id="2.10.1.1" evidence="7"/>
<dbReference type="SUPFAM" id="SSF63867">
    <property type="entry name" value="MoeA C-terminal domain-like"/>
    <property type="match status" value="1"/>
</dbReference>
<keyword evidence="10" id="KW-1185">Reference proteome</keyword>
<dbReference type="InterPro" id="IPR005110">
    <property type="entry name" value="MoeA_linker/N"/>
</dbReference>
<proteinExistence type="inferred from homology"/>
<dbReference type="InterPro" id="IPR036425">
    <property type="entry name" value="MoaB/Mog-like_dom_sf"/>
</dbReference>
<dbReference type="PANTHER" id="PTHR10192:SF5">
    <property type="entry name" value="GEPHYRIN"/>
    <property type="match status" value="1"/>
</dbReference>
<dbReference type="InterPro" id="IPR001453">
    <property type="entry name" value="MoaB/Mog_dom"/>
</dbReference>
<accession>A0ABP7ZJ28</accession>
<dbReference type="Gene3D" id="2.40.340.10">
    <property type="entry name" value="MoeA, C-terminal, domain IV"/>
    <property type="match status" value="1"/>
</dbReference>
<keyword evidence="7" id="KW-0808">Transferase</keyword>
<evidence type="ECO:0000256" key="5">
    <source>
        <dbReference type="ARBA" id="ARBA00023150"/>
    </source>
</evidence>
<comment type="function">
    <text evidence="1 7">Catalyzes the insertion of molybdate into adenylated molybdopterin with the concomitant release of AMP.</text>
</comment>
<dbReference type="Proteomes" id="UP001415169">
    <property type="component" value="Unassembled WGS sequence"/>
</dbReference>
<dbReference type="SMART" id="SM00852">
    <property type="entry name" value="MoCF_biosynth"/>
    <property type="match status" value="1"/>
</dbReference>
<organism evidence="9 10">
    <name type="scientific">Gryllotalpicola daejeonensis</name>
    <dbReference type="NCBI Taxonomy" id="993087"/>
    <lineage>
        <taxon>Bacteria</taxon>
        <taxon>Bacillati</taxon>
        <taxon>Actinomycetota</taxon>
        <taxon>Actinomycetes</taxon>
        <taxon>Micrococcales</taxon>
        <taxon>Microbacteriaceae</taxon>
        <taxon>Gryllotalpicola</taxon>
    </lineage>
</organism>
<dbReference type="PANTHER" id="PTHR10192">
    <property type="entry name" value="MOLYBDOPTERIN BIOSYNTHESIS PROTEIN"/>
    <property type="match status" value="1"/>
</dbReference>
<dbReference type="InterPro" id="IPR005111">
    <property type="entry name" value="MoeA_C_domain_IV"/>
</dbReference>
<dbReference type="Pfam" id="PF00994">
    <property type="entry name" value="MoCF_biosynth"/>
    <property type="match status" value="1"/>
</dbReference>
<dbReference type="Gene3D" id="3.90.105.10">
    <property type="entry name" value="Molybdopterin biosynthesis moea protein, domain 2"/>
    <property type="match status" value="1"/>
</dbReference>
<dbReference type="Gene3D" id="3.40.980.10">
    <property type="entry name" value="MoaB/Mog-like domain"/>
    <property type="match status" value="1"/>
</dbReference>
<reference evidence="9" key="1">
    <citation type="journal article" date="2014" name="Int. J. Syst. Evol. Microbiol.">
        <title>Complete genome of a new Firmicutes species belonging to the dominant human colonic microbiota ('Ruminococcus bicirculans') reveals two chromosomes and a selective capacity to utilize plant glucans.</title>
        <authorList>
            <consortium name="NISC Comparative Sequencing Program"/>
            <person name="Wegmann U."/>
            <person name="Louis P."/>
            <person name="Goesmann A."/>
            <person name="Henrissat B."/>
            <person name="Duncan S.H."/>
            <person name="Flint H.J."/>
        </authorList>
    </citation>
    <scope>NUCLEOTIDE SEQUENCE</scope>
    <source>
        <strain evidence="9">JCM 17590</strain>
    </source>
</reference>
<comment type="similarity">
    <text evidence="3 7">Belongs to the MoeA family.</text>
</comment>
<reference evidence="9" key="2">
    <citation type="submission" date="2023-12" db="EMBL/GenBank/DDBJ databases">
        <authorList>
            <person name="Sun Q."/>
            <person name="Inoue M."/>
        </authorList>
    </citation>
    <scope>NUCLEOTIDE SEQUENCE</scope>
    <source>
        <strain evidence="9">JCM 17590</strain>
    </source>
</reference>
<keyword evidence="7" id="KW-0460">Magnesium</keyword>
<evidence type="ECO:0000256" key="7">
    <source>
        <dbReference type="RuleBase" id="RU365090"/>
    </source>
</evidence>
<evidence type="ECO:0000256" key="2">
    <source>
        <dbReference type="ARBA" id="ARBA00005046"/>
    </source>
</evidence>